<proteinExistence type="predicted"/>
<keyword evidence="3" id="KW-1185">Reference proteome</keyword>
<evidence type="ECO:0000313" key="2">
    <source>
        <dbReference type="EMBL" id="SDN67653.1"/>
    </source>
</evidence>
<accession>A0A1H0DBX4</accession>
<gene>
    <name evidence="2" type="ORF">SAMN04487957_101351</name>
</gene>
<dbReference type="AlphaFoldDB" id="A0A1H0DBX4"/>
<dbReference type="Proteomes" id="UP000199075">
    <property type="component" value="Unassembled WGS sequence"/>
</dbReference>
<dbReference type="SUPFAM" id="SSF75169">
    <property type="entry name" value="DsrEFH-like"/>
    <property type="match status" value="1"/>
</dbReference>
<sequence length="162" mass="16811">MSIKTTLSAALAAGTLAFGAAALADSHGGEAEEGKAMGDKALVILTSDSLETQGMAMILANAMQQQGTDLQLLLCDQAGDLAMEGYQSTQPINTPPSNPAGQVTPEGIMQMLMNKGAQVDVCAIYLPNRDYGEEVLREGVGIAAPGPIAELMRDPSVPVFNF</sequence>
<dbReference type="OrthoDB" id="7361822at2"/>
<dbReference type="STRING" id="419597.SAMN04487957_101351"/>
<dbReference type="InterPro" id="IPR027396">
    <property type="entry name" value="DsrEFH-like"/>
</dbReference>
<keyword evidence="1" id="KW-0732">Signal</keyword>
<evidence type="ECO:0000313" key="3">
    <source>
        <dbReference type="Proteomes" id="UP000199075"/>
    </source>
</evidence>
<protein>
    <recommendedName>
        <fullName evidence="4">DsrE/DsrF-like family protein</fullName>
    </recommendedName>
</protein>
<dbReference type="EMBL" id="FNIV01000001">
    <property type="protein sequence ID" value="SDN67653.1"/>
    <property type="molecule type" value="Genomic_DNA"/>
</dbReference>
<feature type="chain" id="PRO_5011603804" description="DsrE/DsrF-like family protein" evidence="1">
    <location>
        <begin position="25"/>
        <end position="162"/>
    </location>
</feature>
<dbReference type="RefSeq" id="WP_089676528.1">
    <property type="nucleotide sequence ID" value="NZ_FNIV01000001.1"/>
</dbReference>
<organism evidence="2 3">
    <name type="scientific">Halomonas shengliensis</name>
    <dbReference type="NCBI Taxonomy" id="419597"/>
    <lineage>
        <taxon>Bacteria</taxon>
        <taxon>Pseudomonadati</taxon>
        <taxon>Pseudomonadota</taxon>
        <taxon>Gammaproteobacteria</taxon>
        <taxon>Oceanospirillales</taxon>
        <taxon>Halomonadaceae</taxon>
        <taxon>Halomonas</taxon>
    </lineage>
</organism>
<name>A0A1H0DBX4_9GAMM</name>
<evidence type="ECO:0000256" key="1">
    <source>
        <dbReference type="SAM" id="SignalP"/>
    </source>
</evidence>
<dbReference type="Gene3D" id="3.40.1260.10">
    <property type="entry name" value="DsrEFH-like"/>
    <property type="match status" value="1"/>
</dbReference>
<reference evidence="3" key="1">
    <citation type="submission" date="2016-10" db="EMBL/GenBank/DDBJ databases">
        <authorList>
            <person name="Varghese N."/>
            <person name="Submissions S."/>
        </authorList>
    </citation>
    <scope>NUCLEOTIDE SEQUENCE [LARGE SCALE GENOMIC DNA]</scope>
    <source>
        <strain evidence="3">CGMCC 1.6444</strain>
    </source>
</reference>
<evidence type="ECO:0008006" key="4">
    <source>
        <dbReference type="Google" id="ProtNLM"/>
    </source>
</evidence>
<feature type="signal peptide" evidence="1">
    <location>
        <begin position="1"/>
        <end position="24"/>
    </location>
</feature>